<dbReference type="PROSITE" id="PS50102">
    <property type="entry name" value="RRM"/>
    <property type="match status" value="2"/>
</dbReference>
<dbReference type="SUPFAM" id="SSF54928">
    <property type="entry name" value="RNA-binding domain, RBD"/>
    <property type="match status" value="2"/>
</dbReference>
<dbReference type="GO" id="GO:0005730">
    <property type="term" value="C:nucleolus"/>
    <property type="evidence" value="ECO:0007669"/>
    <property type="project" value="TreeGrafter"/>
</dbReference>
<dbReference type="Gene3D" id="3.30.70.330">
    <property type="match status" value="2"/>
</dbReference>
<dbReference type="InterPro" id="IPR035979">
    <property type="entry name" value="RBD_domain_sf"/>
</dbReference>
<feature type="region of interest" description="Disordered" evidence="3">
    <location>
        <begin position="302"/>
        <end position="410"/>
    </location>
</feature>
<dbReference type="AlphaFoldDB" id="A0A1E3PNP1"/>
<dbReference type="STRING" id="857566.A0A1E3PNP1"/>
<feature type="compositionally biased region" description="Basic and acidic residues" evidence="3">
    <location>
        <begin position="53"/>
        <end position="75"/>
    </location>
</feature>
<accession>A0A1E3PNP1</accession>
<sequence length="410" mass="45572">MSDNESEKKMIETPVEAVEAVETGSAEQTNELVVDLTLPTPLSKKEKRLAKKGKLDPSTKDATKSLKKDQDIKDKQAKIAQDIAEGKTPEAAKKSEFGVWIGNLSFDTSKEDIKRFVLAKSKALATEYAEKEDKSDGVFDSEPVEITDDDITRVNLPKKGKVGKGFAYMDFKTKLQMQTVINMSESFLNGRNILVKDANSYEGRPEVSKAEKAADKSLAKTKNPPSRILFVGNLTFDTTQEGLEDHFQHCGEIVKIRMATFEDTGKCKGFAFIDFREVAAAELAIADKRCKKMGLRPLRMEFGEDRSKRSKADKSNMYNRSGRNGDDNSNERSNQPVAKDWVQEVPAGGDAYAGATNTDRKPREEKRKFAPRRDDYSSSNKRQKPGMALANAQRAKTGIVASQGKKISFD</sequence>
<feature type="domain" description="RRM" evidence="4">
    <location>
        <begin position="97"/>
        <end position="200"/>
    </location>
</feature>
<dbReference type="GO" id="GO:0003723">
    <property type="term" value="F:RNA binding"/>
    <property type="evidence" value="ECO:0007669"/>
    <property type="project" value="UniProtKB-UniRule"/>
</dbReference>
<dbReference type="InterPro" id="IPR012677">
    <property type="entry name" value="Nucleotide-bd_a/b_plait_sf"/>
</dbReference>
<feature type="region of interest" description="Disordered" evidence="3">
    <location>
        <begin position="44"/>
        <end position="75"/>
    </location>
</feature>
<evidence type="ECO:0000313" key="6">
    <source>
        <dbReference type="Proteomes" id="UP000095009"/>
    </source>
</evidence>
<proteinExistence type="predicted"/>
<protein>
    <recommendedName>
        <fullName evidence="4">RRM domain-containing protein</fullName>
    </recommendedName>
</protein>
<evidence type="ECO:0000256" key="1">
    <source>
        <dbReference type="ARBA" id="ARBA00022884"/>
    </source>
</evidence>
<dbReference type="PANTHER" id="PTHR23236:SF95">
    <property type="entry name" value="NUCLEOLAR PROTEIN 13"/>
    <property type="match status" value="1"/>
</dbReference>
<name>A0A1E3PNP1_9ASCO</name>
<evidence type="ECO:0000256" key="2">
    <source>
        <dbReference type="PROSITE-ProRule" id="PRU00176"/>
    </source>
</evidence>
<evidence type="ECO:0000259" key="4">
    <source>
        <dbReference type="PROSITE" id="PS50102"/>
    </source>
</evidence>
<dbReference type="EMBL" id="KV454407">
    <property type="protein sequence ID" value="ODQ66928.1"/>
    <property type="molecule type" value="Genomic_DNA"/>
</dbReference>
<gene>
    <name evidence="5" type="ORF">NADFUDRAFT_49378</name>
</gene>
<keyword evidence="1 2" id="KW-0694">RNA-binding</keyword>
<dbReference type="InterPro" id="IPR000504">
    <property type="entry name" value="RRM_dom"/>
</dbReference>
<dbReference type="SMART" id="SM00360">
    <property type="entry name" value="RRM"/>
    <property type="match status" value="2"/>
</dbReference>
<feature type="compositionally biased region" description="Basic and acidic residues" evidence="3">
    <location>
        <begin position="302"/>
        <end position="314"/>
    </location>
</feature>
<feature type="compositionally biased region" description="Basic and acidic residues" evidence="3">
    <location>
        <begin position="358"/>
        <end position="376"/>
    </location>
</feature>
<dbReference type="OrthoDB" id="1875751at2759"/>
<evidence type="ECO:0000313" key="5">
    <source>
        <dbReference type="EMBL" id="ODQ66928.1"/>
    </source>
</evidence>
<keyword evidence="6" id="KW-1185">Reference proteome</keyword>
<dbReference type="Pfam" id="PF00076">
    <property type="entry name" value="RRM_1"/>
    <property type="match status" value="1"/>
</dbReference>
<feature type="domain" description="RRM" evidence="4">
    <location>
        <begin position="227"/>
        <end position="305"/>
    </location>
</feature>
<dbReference type="PANTHER" id="PTHR23236">
    <property type="entry name" value="EUKARYOTIC TRANSLATION INITIATION FACTOR 4B/4H"/>
    <property type="match status" value="1"/>
</dbReference>
<organism evidence="5 6">
    <name type="scientific">Nadsonia fulvescens var. elongata DSM 6958</name>
    <dbReference type="NCBI Taxonomy" id="857566"/>
    <lineage>
        <taxon>Eukaryota</taxon>
        <taxon>Fungi</taxon>
        <taxon>Dikarya</taxon>
        <taxon>Ascomycota</taxon>
        <taxon>Saccharomycotina</taxon>
        <taxon>Dipodascomycetes</taxon>
        <taxon>Dipodascales</taxon>
        <taxon>Dipodascales incertae sedis</taxon>
        <taxon>Nadsonia</taxon>
    </lineage>
</organism>
<evidence type="ECO:0000256" key="3">
    <source>
        <dbReference type="SAM" id="MobiDB-lite"/>
    </source>
</evidence>
<reference evidence="5 6" key="1">
    <citation type="journal article" date="2016" name="Proc. Natl. Acad. Sci. U.S.A.">
        <title>Comparative genomics of biotechnologically important yeasts.</title>
        <authorList>
            <person name="Riley R."/>
            <person name="Haridas S."/>
            <person name="Wolfe K.H."/>
            <person name="Lopes M.R."/>
            <person name="Hittinger C.T."/>
            <person name="Goeker M."/>
            <person name="Salamov A.A."/>
            <person name="Wisecaver J.H."/>
            <person name="Long T.M."/>
            <person name="Calvey C.H."/>
            <person name="Aerts A.L."/>
            <person name="Barry K.W."/>
            <person name="Choi C."/>
            <person name="Clum A."/>
            <person name="Coughlan A.Y."/>
            <person name="Deshpande S."/>
            <person name="Douglass A.P."/>
            <person name="Hanson S.J."/>
            <person name="Klenk H.-P."/>
            <person name="LaButti K.M."/>
            <person name="Lapidus A."/>
            <person name="Lindquist E.A."/>
            <person name="Lipzen A.M."/>
            <person name="Meier-Kolthoff J.P."/>
            <person name="Ohm R.A."/>
            <person name="Otillar R.P."/>
            <person name="Pangilinan J.L."/>
            <person name="Peng Y."/>
            <person name="Rokas A."/>
            <person name="Rosa C.A."/>
            <person name="Scheuner C."/>
            <person name="Sibirny A.A."/>
            <person name="Slot J.C."/>
            <person name="Stielow J.B."/>
            <person name="Sun H."/>
            <person name="Kurtzman C.P."/>
            <person name="Blackwell M."/>
            <person name="Grigoriev I.V."/>
            <person name="Jeffries T.W."/>
        </authorList>
    </citation>
    <scope>NUCLEOTIDE SEQUENCE [LARGE SCALE GENOMIC DNA]</scope>
    <source>
        <strain evidence="5 6">DSM 6958</strain>
    </source>
</reference>
<dbReference type="Proteomes" id="UP000095009">
    <property type="component" value="Unassembled WGS sequence"/>
</dbReference>